<sequence>MESMNNFTQNYESCTEDQEAINELKKQCLRQQIEKNSLRYILQKNLRLELFHIFQSKYSVITFEYNQVNEVLSFIDILIDDFNVQNIYLNYPKYQIDYKKIEILVINDPKIVNIQTISLATLLQQLNPYFEEEKMFLTQVTQILKKFLNNQPFNDQEKCIVSLDKPFGGIDIYSQDEFQDIFNDQHNYDSNQVQHSNITESVKSIIADSVTDYSLNDDTISLGQNPAMIVDDIQKSILKDQKQKKKKNKKKKKKTGLQLEVQNPKKLINQNQYEGQIEEIQLKSDEEDFIPTNSQSGQILSDIFMKLSSQNLNNQDENVSTQPFSDNLIHLELKKVRNSPIISQIILELYLQLMEAKNEKSKEALAKEDIITELRQQKLDNIQQNQRNEELFEQLSQKKKDLKRIKKQAKGKKKCDQLVQTVKQQQKSEIRSVTSKDIQTDLMGLSLNAQADQFLVGNKQSQMNDLNQISNNSQGYIDDIFLLDFIYLRSLQEQNLHNKANVTYL</sequence>
<accession>A0A078AFM1</accession>
<organism evidence="2 3">
    <name type="scientific">Stylonychia lemnae</name>
    <name type="common">Ciliate</name>
    <dbReference type="NCBI Taxonomy" id="5949"/>
    <lineage>
        <taxon>Eukaryota</taxon>
        <taxon>Sar</taxon>
        <taxon>Alveolata</taxon>
        <taxon>Ciliophora</taxon>
        <taxon>Intramacronucleata</taxon>
        <taxon>Spirotrichea</taxon>
        <taxon>Stichotrichia</taxon>
        <taxon>Sporadotrichida</taxon>
        <taxon>Oxytrichidae</taxon>
        <taxon>Stylonychinae</taxon>
        <taxon>Stylonychia</taxon>
    </lineage>
</organism>
<keyword evidence="3" id="KW-1185">Reference proteome</keyword>
<dbReference type="InParanoid" id="A0A078AFM1"/>
<gene>
    <name evidence="2" type="primary">Contig17236.g18352</name>
    <name evidence="2" type="ORF">STYLEM_10026</name>
</gene>
<name>A0A078AFM1_STYLE</name>
<reference evidence="2 3" key="1">
    <citation type="submission" date="2014-06" db="EMBL/GenBank/DDBJ databases">
        <authorList>
            <person name="Swart Estienne"/>
        </authorList>
    </citation>
    <scope>NUCLEOTIDE SEQUENCE [LARGE SCALE GENOMIC DNA]</scope>
    <source>
        <strain evidence="2 3">130c</strain>
    </source>
</reference>
<keyword evidence="1" id="KW-0175">Coiled coil</keyword>
<evidence type="ECO:0000313" key="3">
    <source>
        <dbReference type="Proteomes" id="UP000039865"/>
    </source>
</evidence>
<dbReference type="AlphaFoldDB" id="A0A078AFM1"/>
<proteinExistence type="predicted"/>
<feature type="coiled-coil region" evidence="1">
    <location>
        <begin position="385"/>
        <end position="412"/>
    </location>
</feature>
<protein>
    <submittedName>
        <fullName evidence="2">Uncharacterized protein</fullName>
    </submittedName>
</protein>
<evidence type="ECO:0000313" key="2">
    <source>
        <dbReference type="EMBL" id="CDW81020.1"/>
    </source>
</evidence>
<evidence type="ECO:0000256" key="1">
    <source>
        <dbReference type="SAM" id="Coils"/>
    </source>
</evidence>
<dbReference type="Proteomes" id="UP000039865">
    <property type="component" value="Unassembled WGS sequence"/>
</dbReference>
<dbReference type="EMBL" id="CCKQ01009528">
    <property type="protein sequence ID" value="CDW81020.1"/>
    <property type="molecule type" value="Genomic_DNA"/>
</dbReference>